<dbReference type="InterPro" id="IPR011009">
    <property type="entry name" value="Kinase-like_dom_sf"/>
</dbReference>
<accession>A0AAV9V7L9</accession>
<dbReference type="PANTHER" id="PTHR21310">
    <property type="entry name" value="AMINOGLYCOSIDE PHOSPHOTRANSFERASE-RELATED-RELATED"/>
    <property type="match status" value="1"/>
</dbReference>
<keyword evidence="3" id="KW-1185">Reference proteome</keyword>
<feature type="domain" description="Aminoglycoside phosphotransferase" evidence="1">
    <location>
        <begin position="108"/>
        <end position="304"/>
    </location>
</feature>
<dbReference type="InterPro" id="IPR002575">
    <property type="entry name" value="Aminoglycoside_PTrfase"/>
</dbReference>
<protein>
    <recommendedName>
        <fullName evidence="1">Aminoglycoside phosphotransferase domain-containing protein</fullName>
    </recommendedName>
</protein>
<dbReference type="PANTHER" id="PTHR21310:SF58">
    <property type="entry name" value="AMINOGLYCOSIDE PHOSPHOTRANSFERASE DOMAIN-CONTAINING PROTEIN"/>
    <property type="match status" value="1"/>
</dbReference>
<evidence type="ECO:0000313" key="2">
    <source>
        <dbReference type="EMBL" id="KAK6353566.1"/>
    </source>
</evidence>
<comment type="caution">
    <text evidence="2">The sequence shown here is derived from an EMBL/GenBank/DDBJ whole genome shotgun (WGS) entry which is preliminary data.</text>
</comment>
<dbReference type="Proteomes" id="UP001375240">
    <property type="component" value="Unassembled WGS sequence"/>
</dbReference>
<dbReference type="InterPro" id="IPR051678">
    <property type="entry name" value="AGP_Transferase"/>
</dbReference>
<gene>
    <name evidence="2" type="ORF">TWF696_005528</name>
</gene>
<proteinExistence type="predicted"/>
<dbReference type="EMBL" id="JAVHNQ010000003">
    <property type="protein sequence ID" value="KAK6353566.1"/>
    <property type="molecule type" value="Genomic_DNA"/>
</dbReference>
<evidence type="ECO:0000259" key="1">
    <source>
        <dbReference type="Pfam" id="PF01636"/>
    </source>
</evidence>
<dbReference type="CDD" id="cd05120">
    <property type="entry name" value="APH_ChoK_like"/>
    <property type="match status" value="1"/>
</dbReference>
<name>A0AAV9V7L9_9PEZI</name>
<dbReference type="AlphaFoldDB" id="A0AAV9V7L9"/>
<dbReference type="Pfam" id="PF01636">
    <property type="entry name" value="APH"/>
    <property type="match status" value="1"/>
</dbReference>
<organism evidence="2 3">
    <name type="scientific">Orbilia brochopaga</name>
    <dbReference type="NCBI Taxonomy" id="3140254"/>
    <lineage>
        <taxon>Eukaryota</taxon>
        <taxon>Fungi</taxon>
        <taxon>Dikarya</taxon>
        <taxon>Ascomycota</taxon>
        <taxon>Pezizomycotina</taxon>
        <taxon>Orbiliomycetes</taxon>
        <taxon>Orbiliales</taxon>
        <taxon>Orbiliaceae</taxon>
        <taxon>Orbilia</taxon>
    </lineage>
</organism>
<dbReference type="Gene3D" id="3.90.1200.10">
    <property type="match status" value="1"/>
</dbReference>
<evidence type="ECO:0000313" key="3">
    <source>
        <dbReference type="Proteomes" id="UP001375240"/>
    </source>
</evidence>
<reference evidence="2 3" key="1">
    <citation type="submission" date="2019-10" db="EMBL/GenBank/DDBJ databases">
        <authorList>
            <person name="Palmer J.M."/>
        </authorList>
    </citation>
    <scope>NUCLEOTIDE SEQUENCE [LARGE SCALE GENOMIC DNA]</scope>
    <source>
        <strain evidence="2 3">TWF696</strain>
    </source>
</reference>
<dbReference type="SUPFAM" id="SSF56112">
    <property type="entry name" value="Protein kinase-like (PK-like)"/>
    <property type="match status" value="1"/>
</dbReference>
<sequence>MASIVITQQESPASSLIVGANLSSQGTVDITASDLEGPNYEPLNSRPLRKDRLSVTLQNKQIQAAISKGRLPESYTREERAKATVYRSVDASQPRHIVKCSWLTSQTEAATLDFIQCQTKIPAPSLISSKVDDDTKKTMICMSYIEGTRLSDAWIQLGTEQKAEIEAQLREYLTELRSLTPPTPTYIGGVDGGPVRDVRLRMLGAPAISAPVSSIAEFEDWLLSTTHTTLQARVKSYIKNRMVKLREQKGYKIVFTHGGLYPKNILVRKEDVDGRDTWKVVGILDWSNAGWYPEYWEFVKAMEEGFVSMDGCAEMVAKCVGLEYREEVLLAEYYKLALDH</sequence>